<proteinExistence type="predicted"/>
<keyword evidence="2" id="KW-1185">Reference proteome</keyword>
<dbReference type="SUPFAM" id="SSF160246">
    <property type="entry name" value="EspE N-terminal domain-like"/>
    <property type="match status" value="1"/>
</dbReference>
<organism evidence="1 2">
    <name type="scientific">Pseudonocardia oroxyli</name>
    <dbReference type="NCBI Taxonomy" id="366584"/>
    <lineage>
        <taxon>Bacteria</taxon>
        <taxon>Bacillati</taxon>
        <taxon>Actinomycetota</taxon>
        <taxon>Actinomycetes</taxon>
        <taxon>Pseudonocardiales</taxon>
        <taxon>Pseudonocardiaceae</taxon>
        <taxon>Pseudonocardia</taxon>
    </lineage>
</organism>
<accession>A0A1G7SZM0</accession>
<sequence length="154" mass="16799">MTVATDPRIGERLVAAGMVTAEERDWAVEVAARNGARVGAVLVAAGLVRRTDLYRLLARTWEHPYIDLADTRTDRSLLDGLDPQTLRTQGWFPVRREGGASSSRRWSGRPTRWATPAAGRPGRLAAVGAVQVVLAWVWPPTSPGFEDWLAALTG</sequence>
<dbReference type="STRING" id="366584.SAMN05216377_110152"/>
<name>A0A1G7SZM0_PSEOR</name>
<dbReference type="InterPro" id="IPR037257">
    <property type="entry name" value="T2SS_E_N_sf"/>
</dbReference>
<dbReference type="OrthoDB" id="7431422at2"/>
<protein>
    <submittedName>
        <fullName evidence="1">Type II secretion system (T2SS), protein E, N-terminal domain</fullName>
    </submittedName>
</protein>
<reference evidence="1 2" key="1">
    <citation type="submission" date="2016-10" db="EMBL/GenBank/DDBJ databases">
        <authorList>
            <person name="de Groot N.N."/>
        </authorList>
    </citation>
    <scope>NUCLEOTIDE SEQUENCE [LARGE SCALE GENOMIC DNA]</scope>
    <source>
        <strain evidence="1 2">CGMCC 4.3143</strain>
    </source>
</reference>
<dbReference type="RefSeq" id="WP_093085453.1">
    <property type="nucleotide sequence ID" value="NZ_FNBE01000010.1"/>
</dbReference>
<evidence type="ECO:0000313" key="1">
    <source>
        <dbReference type="EMBL" id="SDG28507.1"/>
    </source>
</evidence>
<dbReference type="AlphaFoldDB" id="A0A1G7SZM0"/>
<evidence type="ECO:0000313" key="2">
    <source>
        <dbReference type="Proteomes" id="UP000198967"/>
    </source>
</evidence>
<dbReference type="Proteomes" id="UP000198967">
    <property type="component" value="Unassembled WGS sequence"/>
</dbReference>
<dbReference type="EMBL" id="FNBE01000010">
    <property type="protein sequence ID" value="SDG28507.1"/>
    <property type="molecule type" value="Genomic_DNA"/>
</dbReference>
<gene>
    <name evidence="1" type="ORF">SAMN05216377_110152</name>
</gene>